<comment type="similarity">
    <text evidence="1">Belongs to the asteroid family.</text>
</comment>
<evidence type="ECO:0000313" key="5">
    <source>
        <dbReference type="Proteomes" id="UP001152607"/>
    </source>
</evidence>
<protein>
    <recommendedName>
        <fullName evidence="3">Asteroid domain-containing protein</fullName>
    </recommendedName>
</protein>
<proteinExistence type="inferred from homology"/>
<dbReference type="InterPro" id="IPR026832">
    <property type="entry name" value="Asteroid"/>
</dbReference>
<dbReference type="OrthoDB" id="5297549at2759"/>
<name>A0A9W4XQZ2_9PLEO</name>
<dbReference type="SUPFAM" id="SSF88723">
    <property type="entry name" value="PIN domain-like"/>
    <property type="match status" value="1"/>
</dbReference>
<dbReference type="AlphaFoldDB" id="A0A9W4XQZ2"/>
<feature type="domain" description="Asteroid" evidence="3">
    <location>
        <begin position="147"/>
        <end position="393"/>
    </location>
</feature>
<dbReference type="PANTHER" id="PTHR15665:SF1">
    <property type="entry name" value="PROTEIN ASTEROID HOMOLOG 1"/>
    <property type="match status" value="1"/>
</dbReference>
<dbReference type="InterPro" id="IPR039436">
    <property type="entry name" value="Asteroid_dom"/>
</dbReference>
<gene>
    <name evidence="4" type="ORF">PDIGIT_LOCUS13589</name>
</gene>
<dbReference type="Pfam" id="PF12813">
    <property type="entry name" value="XPG_I_2"/>
    <property type="match status" value="1"/>
</dbReference>
<dbReference type="EMBL" id="CAOQHR010000010">
    <property type="protein sequence ID" value="CAI6340413.1"/>
    <property type="molecule type" value="Genomic_DNA"/>
</dbReference>
<dbReference type="Gene3D" id="3.40.50.1010">
    <property type="entry name" value="5'-nuclease"/>
    <property type="match status" value="1"/>
</dbReference>
<sequence>MGIAGLTRCLEPHATRYRHEDLSGYQAIIDGPSLAYHAHRLALLEIDHQPRIPSYADINRLAFAWLNALEALNIKVWRGQVMCCMQSRGCDAVCTKSAILFDGALPLAKTDERISRLNQNNQRVKLLRSYYAATACPVPSPLGSVSYSFLAPALRESLNHGRFAQVTWVVAGEADESCASCAYAHPCSIIFSSDSDMLLYEYPTETRIMFFNDIELMSEPEFKGYSPAQMAQSMSRSSLVPFAYCLVLDKHQTFNALVEQAKKVDVESKDYIDFSRRYERPGTSEPYPILREIPAIFDRLSSIPQHLDVRISELVHRLQNGDSSPVVYLPLLVEDPNSASAWNFGQDLRILAYSVLVHGNLLESDLTQGLHGSAHVLREYVRKAQIAAIQPLSLLNHPDMLAAATGFDSIMRVSLDRLQANRTPTELTWQLIASDLLLAMTPSPPKVSLLLRVVIGDFDKTWDFVHLAARYHAVLYSLRILKQCVSFCLNAQSSSSTPYAYQALESLREWFKTMPSIENLFLVPGQEKAVTANAEALRRFLPDLYAVHQLEIPNEKTSSKKMRKKQREAERKGRRKKEVNGRQSFNVFDVLNKE</sequence>
<feature type="compositionally biased region" description="Basic residues" evidence="2">
    <location>
        <begin position="559"/>
        <end position="577"/>
    </location>
</feature>
<reference evidence="4" key="1">
    <citation type="submission" date="2023-01" db="EMBL/GenBank/DDBJ databases">
        <authorList>
            <person name="Van Ghelder C."/>
            <person name="Rancurel C."/>
        </authorList>
    </citation>
    <scope>NUCLEOTIDE SEQUENCE</scope>
    <source>
        <strain evidence="4">CNCM I-4278</strain>
    </source>
</reference>
<evidence type="ECO:0000256" key="1">
    <source>
        <dbReference type="ARBA" id="ARBA00007398"/>
    </source>
</evidence>
<dbReference type="InterPro" id="IPR029060">
    <property type="entry name" value="PIN-like_dom_sf"/>
</dbReference>
<dbReference type="PANTHER" id="PTHR15665">
    <property type="entry name" value="ASTEROID PROTEIN"/>
    <property type="match status" value="1"/>
</dbReference>
<evidence type="ECO:0000256" key="2">
    <source>
        <dbReference type="SAM" id="MobiDB-lite"/>
    </source>
</evidence>
<accession>A0A9W4XQZ2</accession>
<organism evidence="4 5">
    <name type="scientific">Periconia digitata</name>
    <dbReference type="NCBI Taxonomy" id="1303443"/>
    <lineage>
        <taxon>Eukaryota</taxon>
        <taxon>Fungi</taxon>
        <taxon>Dikarya</taxon>
        <taxon>Ascomycota</taxon>
        <taxon>Pezizomycotina</taxon>
        <taxon>Dothideomycetes</taxon>
        <taxon>Pleosporomycetidae</taxon>
        <taxon>Pleosporales</taxon>
        <taxon>Massarineae</taxon>
        <taxon>Periconiaceae</taxon>
        <taxon>Periconia</taxon>
    </lineage>
</organism>
<keyword evidence="5" id="KW-1185">Reference proteome</keyword>
<evidence type="ECO:0000313" key="4">
    <source>
        <dbReference type="EMBL" id="CAI6340413.1"/>
    </source>
</evidence>
<evidence type="ECO:0000259" key="3">
    <source>
        <dbReference type="Pfam" id="PF12813"/>
    </source>
</evidence>
<comment type="caution">
    <text evidence="4">The sequence shown here is derived from an EMBL/GenBank/DDBJ whole genome shotgun (WGS) entry which is preliminary data.</text>
</comment>
<dbReference type="Proteomes" id="UP001152607">
    <property type="component" value="Unassembled WGS sequence"/>
</dbReference>
<feature type="region of interest" description="Disordered" evidence="2">
    <location>
        <begin position="555"/>
        <end position="594"/>
    </location>
</feature>